<name>A0A017T3V9_9BACT</name>
<dbReference type="Gene3D" id="1.20.910.10">
    <property type="entry name" value="Heme oxygenase-like"/>
    <property type="match status" value="1"/>
</dbReference>
<dbReference type="SUPFAM" id="SSF48613">
    <property type="entry name" value="Heme oxygenase-like"/>
    <property type="match status" value="1"/>
</dbReference>
<gene>
    <name evidence="1" type="ORF">CAP_5029</name>
</gene>
<dbReference type="AlphaFoldDB" id="A0A017T3V9"/>
<dbReference type="Proteomes" id="UP000019678">
    <property type="component" value="Unassembled WGS sequence"/>
</dbReference>
<accession>A0A017T3V9</accession>
<sequence length="271" mass="29527">MTTSGLSESVFALNAVRDGGAPGLQAAVLTQRVSEHAVFGRMKSLADVRVLMEHHVWAVWDFMSLLKSVQEAVAPVRVPWVPVKDVEAARLVNEIVTGEESDEGPDGRVASHFEVYLQAMRRAGADVRPIEHFVGALREGVGWSVALAGAGAPPASRSFVEATMEVCAGPLHGRVAALTLGREDIIPGMFTRLVRGLWTTQARELSDLVWYLERHVEVDGDRHGPMGRRLFEQICGRDARTRAESLQVAARVLTHRLALWDAVAAAIDARA</sequence>
<keyword evidence="2" id="KW-1185">Reference proteome</keyword>
<proteinExistence type="predicted"/>
<protein>
    <submittedName>
        <fullName evidence="1">Uncharacterized protein</fullName>
    </submittedName>
</protein>
<dbReference type="Pfam" id="PF11251">
    <property type="entry name" value="DUF3050"/>
    <property type="match status" value="1"/>
</dbReference>
<dbReference type="InterPro" id="IPR024423">
    <property type="entry name" value="DUF3050"/>
</dbReference>
<dbReference type="EMBL" id="ASRX01000040">
    <property type="protein sequence ID" value="EYF03928.1"/>
    <property type="molecule type" value="Genomic_DNA"/>
</dbReference>
<evidence type="ECO:0000313" key="2">
    <source>
        <dbReference type="Proteomes" id="UP000019678"/>
    </source>
</evidence>
<dbReference type="InterPro" id="IPR016084">
    <property type="entry name" value="Haem_Oase-like_multi-hlx"/>
</dbReference>
<evidence type="ECO:0000313" key="1">
    <source>
        <dbReference type="EMBL" id="EYF03928.1"/>
    </source>
</evidence>
<reference evidence="1 2" key="1">
    <citation type="submission" date="2013-05" db="EMBL/GenBank/DDBJ databases">
        <title>Genome assembly of Chondromyces apiculatus DSM 436.</title>
        <authorList>
            <person name="Sharma G."/>
            <person name="Khatri I."/>
            <person name="Kaur C."/>
            <person name="Mayilraj S."/>
            <person name="Subramanian S."/>
        </authorList>
    </citation>
    <scope>NUCLEOTIDE SEQUENCE [LARGE SCALE GENOMIC DNA]</scope>
    <source>
        <strain evidence="1 2">DSM 436</strain>
    </source>
</reference>
<comment type="caution">
    <text evidence="1">The sequence shown here is derived from an EMBL/GenBank/DDBJ whole genome shotgun (WGS) entry which is preliminary data.</text>
</comment>
<dbReference type="OrthoDB" id="9791270at2"/>
<organism evidence="1 2">
    <name type="scientific">Chondromyces apiculatus DSM 436</name>
    <dbReference type="NCBI Taxonomy" id="1192034"/>
    <lineage>
        <taxon>Bacteria</taxon>
        <taxon>Pseudomonadati</taxon>
        <taxon>Myxococcota</taxon>
        <taxon>Polyangia</taxon>
        <taxon>Polyangiales</taxon>
        <taxon>Polyangiaceae</taxon>
        <taxon>Chondromyces</taxon>
    </lineage>
</organism>
<dbReference type="RefSeq" id="WP_052375793.1">
    <property type="nucleotide sequence ID" value="NZ_ASRX01000040.1"/>
</dbReference>
<dbReference type="eggNOG" id="ENOG502Z7VP">
    <property type="taxonomic scope" value="Bacteria"/>
</dbReference>